<sequence>MSGLLGHGTLCSHTSLRTWHWLQPQRVGSGFLDLGSYREDKVSHVASVVCFSFWKVGKDGCAWYMAPVSQ</sequence>
<dbReference type="InParanoid" id="B2VXS1"/>
<proteinExistence type="predicted"/>
<name>B2VXS1_PYRTR</name>
<reference evidence="2" key="1">
    <citation type="journal article" date="2013" name="G3 (Bethesda)">
        <title>Comparative genomics of a plant-pathogenic fungus, Pyrenophora tritici-repentis, reveals transduplication and the impact of repeat elements on pathogenicity and population divergence.</title>
        <authorList>
            <person name="Manning V.A."/>
            <person name="Pandelova I."/>
            <person name="Dhillon B."/>
            <person name="Wilhelm L.J."/>
            <person name="Goodwin S.B."/>
            <person name="Berlin A.M."/>
            <person name="Figueroa M."/>
            <person name="Freitag M."/>
            <person name="Hane J.K."/>
            <person name="Henrissat B."/>
            <person name="Holman W.H."/>
            <person name="Kodira C.D."/>
            <person name="Martin J."/>
            <person name="Oliver R.P."/>
            <person name="Robbertse B."/>
            <person name="Schackwitz W."/>
            <person name="Schwartz D.C."/>
            <person name="Spatafora J.W."/>
            <person name="Turgeon B.G."/>
            <person name="Yandava C."/>
            <person name="Young S."/>
            <person name="Zhou S."/>
            <person name="Zeng Q."/>
            <person name="Grigoriev I.V."/>
            <person name="Ma L.-J."/>
            <person name="Ciuffetti L.M."/>
        </authorList>
    </citation>
    <scope>NUCLEOTIDE SEQUENCE [LARGE SCALE GENOMIC DNA]</scope>
    <source>
        <strain evidence="2">Pt-1C-BFP</strain>
    </source>
</reference>
<accession>B2VXS1</accession>
<dbReference type="EMBL" id="DS231616">
    <property type="protein sequence ID" value="EDU45840.1"/>
    <property type="molecule type" value="Genomic_DNA"/>
</dbReference>
<dbReference type="Proteomes" id="UP000001471">
    <property type="component" value="Unassembled WGS sequence"/>
</dbReference>
<evidence type="ECO:0000313" key="2">
    <source>
        <dbReference type="Proteomes" id="UP000001471"/>
    </source>
</evidence>
<dbReference type="AlphaFoldDB" id="B2VXS1"/>
<protein>
    <submittedName>
        <fullName evidence="1">Uncharacterized protein</fullName>
    </submittedName>
</protein>
<gene>
    <name evidence="1" type="ORF">PTRG_03317</name>
</gene>
<evidence type="ECO:0000313" key="1">
    <source>
        <dbReference type="EMBL" id="EDU45840.1"/>
    </source>
</evidence>
<organism evidence="1 2">
    <name type="scientific">Pyrenophora tritici-repentis (strain Pt-1C-BFP)</name>
    <name type="common">Wheat tan spot fungus</name>
    <name type="synonym">Drechslera tritici-repentis</name>
    <dbReference type="NCBI Taxonomy" id="426418"/>
    <lineage>
        <taxon>Eukaryota</taxon>
        <taxon>Fungi</taxon>
        <taxon>Dikarya</taxon>
        <taxon>Ascomycota</taxon>
        <taxon>Pezizomycotina</taxon>
        <taxon>Dothideomycetes</taxon>
        <taxon>Pleosporomycetidae</taxon>
        <taxon>Pleosporales</taxon>
        <taxon>Pleosporineae</taxon>
        <taxon>Pleosporaceae</taxon>
        <taxon>Pyrenophora</taxon>
    </lineage>
</organism>
<dbReference type="HOGENOM" id="CLU_2759038_0_0_1"/>